<organism evidence="3 4">
    <name type="scientific">Sphaceloma murrayae</name>
    <dbReference type="NCBI Taxonomy" id="2082308"/>
    <lineage>
        <taxon>Eukaryota</taxon>
        <taxon>Fungi</taxon>
        <taxon>Dikarya</taxon>
        <taxon>Ascomycota</taxon>
        <taxon>Pezizomycotina</taxon>
        <taxon>Dothideomycetes</taxon>
        <taxon>Dothideomycetidae</taxon>
        <taxon>Myriangiales</taxon>
        <taxon>Elsinoaceae</taxon>
        <taxon>Sphaceloma</taxon>
    </lineage>
</organism>
<gene>
    <name evidence="3" type="ORF">CAC42_6853</name>
</gene>
<keyword evidence="2" id="KW-0378">Hydrolase</keyword>
<comment type="caution">
    <text evidence="3">The sequence shown here is derived from an EMBL/GenBank/DDBJ whole genome shotgun (WGS) entry which is preliminary data.</text>
</comment>
<dbReference type="SUPFAM" id="SSF51556">
    <property type="entry name" value="Metallo-dependent hydrolases"/>
    <property type="match status" value="1"/>
</dbReference>
<accession>A0A2K1QHG1</accession>
<dbReference type="InterPro" id="IPR008257">
    <property type="entry name" value="Pept_M19"/>
</dbReference>
<keyword evidence="2" id="KW-0479">Metal-binding</keyword>
<name>A0A2K1QHG1_9PEZI</name>
<comment type="cofactor">
    <cofactor evidence="2">
        <name>Zn(2+)</name>
        <dbReference type="ChEBI" id="CHEBI:29105"/>
    </cofactor>
</comment>
<dbReference type="Gene3D" id="3.20.20.140">
    <property type="entry name" value="Metal-dependent hydrolases"/>
    <property type="match status" value="1"/>
</dbReference>
<dbReference type="EMBL" id="NKHZ01000088">
    <property type="protein sequence ID" value="PNS14340.1"/>
    <property type="molecule type" value="Genomic_DNA"/>
</dbReference>
<dbReference type="PROSITE" id="PS51365">
    <property type="entry name" value="RENAL_DIPEPTIDASE_2"/>
    <property type="match status" value="1"/>
</dbReference>
<proteinExistence type="inferred from homology"/>
<dbReference type="GO" id="GO:0006508">
    <property type="term" value="P:proteolysis"/>
    <property type="evidence" value="ECO:0007669"/>
    <property type="project" value="UniProtKB-KW"/>
</dbReference>
<keyword evidence="4" id="KW-1185">Reference proteome</keyword>
<dbReference type="OrthoDB" id="445695at2759"/>
<keyword evidence="2" id="KW-0482">Metalloprotease</keyword>
<dbReference type="PANTHER" id="PTHR10443:SF12">
    <property type="entry name" value="DIPEPTIDASE"/>
    <property type="match status" value="1"/>
</dbReference>
<comment type="catalytic activity">
    <reaction evidence="2">
        <text>an L-aminoacyl-L-amino acid + H2O = 2 an L-alpha-amino acid</text>
        <dbReference type="Rhea" id="RHEA:48940"/>
        <dbReference type="ChEBI" id="CHEBI:15377"/>
        <dbReference type="ChEBI" id="CHEBI:59869"/>
        <dbReference type="ChEBI" id="CHEBI:77460"/>
        <dbReference type="EC" id="3.4.13.19"/>
    </reaction>
</comment>
<dbReference type="AlphaFoldDB" id="A0A2K1QHG1"/>
<reference evidence="3 4" key="1">
    <citation type="submission" date="2017-06" db="EMBL/GenBank/DDBJ databases">
        <title>Draft genome sequence of a variant of Elsinoe murrayae.</title>
        <authorList>
            <person name="Cheng Q."/>
        </authorList>
    </citation>
    <scope>NUCLEOTIDE SEQUENCE [LARGE SCALE GENOMIC DNA]</scope>
    <source>
        <strain evidence="3 4">CQ-2017a</strain>
    </source>
</reference>
<comment type="similarity">
    <text evidence="2">Belongs to the metallo-dependent hydrolases superfamily. Peptidase M19 family.</text>
</comment>
<keyword evidence="2" id="KW-0862">Zinc</keyword>
<protein>
    <recommendedName>
        <fullName evidence="2">Dipeptidase</fullName>
        <ecNumber evidence="2">3.4.13.19</ecNumber>
    </recommendedName>
</protein>
<sequence length="126" mass="13905">MPALLSNTPVDASIEDVVDHIMYAGQLIGFKHVGIGSDFDGMLHGPQGLENVSKFPAIAMELLKRGVDENAIKQVMGLNIIRVLSENEEQARSEFQAKQVPLRDEIDSIWTGEQLEMIRTASVKNT</sequence>
<dbReference type="InterPro" id="IPR032466">
    <property type="entry name" value="Metal_Hydrolase"/>
</dbReference>
<dbReference type="GO" id="GO:0070573">
    <property type="term" value="F:metallodipeptidase activity"/>
    <property type="evidence" value="ECO:0007669"/>
    <property type="project" value="InterPro"/>
</dbReference>
<evidence type="ECO:0000313" key="3">
    <source>
        <dbReference type="EMBL" id="PNS14340.1"/>
    </source>
</evidence>
<evidence type="ECO:0000256" key="2">
    <source>
        <dbReference type="RuleBase" id="RU341113"/>
    </source>
</evidence>
<dbReference type="EC" id="3.4.13.19" evidence="2"/>
<keyword evidence="2" id="KW-0645">Protease</keyword>
<keyword evidence="1 2" id="KW-0224">Dipeptidase</keyword>
<dbReference type="InParanoid" id="A0A2K1QHG1"/>
<evidence type="ECO:0000256" key="1">
    <source>
        <dbReference type="ARBA" id="ARBA00022997"/>
    </source>
</evidence>
<dbReference type="GO" id="GO:0046872">
    <property type="term" value="F:metal ion binding"/>
    <property type="evidence" value="ECO:0007669"/>
    <property type="project" value="UniProtKB-UniRule"/>
</dbReference>
<dbReference type="PANTHER" id="PTHR10443">
    <property type="entry name" value="MICROSOMAL DIPEPTIDASE"/>
    <property type="match status" value="1"/>
</dbReference>
<dbReference type="STRING" id="2082308.A0A2K1QHG1"/>
<dbReference type="Proteomes" id="UP000243797">
    <property type="component" value="Unassembled WGS sequence"/>
</dbReference>
<dbReference type="Pfam" id="PF01244">
    <property type="entry name" value="Peptidase_M19"/>
    <property type="match status" value="1"/>
</dbReference>
<evidence type="ECO:0000313" key="4">
    <source>
        <dbReference type="Proteomes" id="UP000243797"/>
    </source>
</evidence>